<dbReference type="Gene3D" id="1.10.520.10">
    <property type="match status" value="1"/>
</dbReference>
<evidence type="ECO:0000256" key="19">
    <source>
        <dbReference type="RuleBase" id="RU362060"/>
    </source>
</evidence>
<comment type="cofactor">
    <cofactor evidence="16 19">
        <name>Ca(2+)</name>
        <dbReference type="ChEBI" id="CHEBI:29108"/>
    </cofactor>
    <text evidence="16 19">Binds 2 calcium ions per subunit.</text>
</comment>
<dbReference type="InterPro" id="IPR019794">
    <property type="entry name" value="Peroxidases_AS"/>
</dbReference>
<evidence type="ECO:0000256" key="16">
    <source>
        <dbReference type="PIRSR" id="PIRSR600823-3"/>
    </source>
</evidence>
<evidence type="ECO:0000256" key="11">
    <source>
        <dbReference type="ARBA" id="ARBA00023004"/>
    </source>
</evidence>
<feature type="disulfide bond" evidence="18">
    <location>
        <begin position="70"/>
        <end position="75"/>
    </location>
</feature>
<feature type="disulfide bond" evidence="18">
    <location>
        <begin position="199"/>
        <end position="231"/>
    </location>
</feature>
<evidence type="ECO:0000256" key="6">
    <source>
        <dbReference type="ARBA" id="ARBA00022617"/>
    </source>
</evidence>
<feature type="disulfide bond" evidence="18">
    <location>
        <begin position="37"/>
        <end position="114"/>
    </location>
</feature>
<feature type="binding site" evidence="16">
    <location>
        <position position="72"/>
    </location>
    <ligand>
        <name>Ca(2+)</name>
        <dbReference type="ChEBI" id="CHEBI:29108"/>
        <label>1</label>
    </ligand>
</feature>
<evidence type="ECO:0000313" key="22">
    <source>
        <dbReference type="Proteomes" id="UP000091857"/>
    </source>
</evidence>
<evidence type="ECO:0000256" key="9">
    <source>
        <dbReference type="ARBA" id="ARBA00022837"/>
    </source>
</evidence>
<keyword evidence="10 19" id="KW-0560">Oxidoreductase</keyword>
<keyword evidence="22" id="KW-1185">Reference proteome</keyword>
<gene>
    <name evidence="21" type="ORF">MANES_02G174500v8</name>
</gene>
<comment type="similarity">
    <text evidence="19">Belongs to the peroxidase family. Classical plant (class III) peroxidase subfamily.</text>
</comment>
<evidence type="ECO:0000313" key="21">
    <source>
        <dbReference type="EMBL" id="OAY58396.1"/>
    </source>
</evidence>
<feature type="binding site" evidence="16">
    <location>
        <position position="244"/>
    </location>
    <ligand>
        <name>Ca(2+)</name>
        <dbReference type="ChEBI" id="CHEBI:29108"/>
        <label>2</label>
    </ligand>
</feature>
<feature type="site" description="Transition state stabilizer" evidence="17">
    <location>
        <position position="64"/>
    </location>
</feature>
<evidence type="ECO:0000256" key="2">
    <source>
        <dbReference type="ARBA" id="ARBA00002322"/>
    </source>
</evidence>
<dbReference type="Proteomes" id="UP000091857">
    <property type="component" value="Chromosome 2"/>
</dbReference>
<dbReference type="EMBL" id="CM004388">
    <property type="protein sequence ID" value="OAY58396.1"/>
    <property type="molecule type" value="Genomic_DNA"/>
</dbReference>
<dbReference type="EC" id="1.11.1.7" evidence="3 19"/>
<feature type="binding site" evidence="16">
    <location>
        <position position="69"/>
    </location>
    <ligand>
        <name>Ca(2+)</name>
        <dbReference type="ChEBI" id="CHEBI:29108"/>
        <label>1</label>
    </ligand>
</feature>
<proteinExistence type="inferred from homology"/>
<feature type="binding site" evidence="16">
    <location>
        <position position="76"/>
    </location>
    <ligand>
        <name>Ca(2+)</name>
        <dbReference type="ChEBI" id="CHEBI:29108"/>
        <label>1</label>
    </ligand>
</feature>
<dbReference type="Pfam" id="PF00141">
    <property type="entry name" value="peroxidase"/>
    <property type="match status" value="1"/>
</dbReference>
<dbReference type="GO" id="GO:0046872">
    <property type="term" value="F:metal ion binding"/>
    <property type="evidence" value="ECO:0007669"/>
    <property type="project" value="UniProtKB-UniRule"/>
</dbReference>
<comment type="caution">
    <text evidence="21">The sequence shown here is derived from an EMBL/GenBank/DDBJ whole genome shotgun (WGS) entry which is preliminary data.</text>
</comment>
<feature type="binding site" description="axial binding residue" evidence="16">
    <location>
        <position position="192"/>
    </location>
    <ligand>
        <name>heme b</name>
        <dbReference type="ChEBI" id="CHEBI:60344"/>
    </ligand>
    <ligandPart>
        <name>Fe</name>
        <dbReference type="ChEBI" id="CHEBI:18248"/>
    </ligandPart>
</feature>
<evidence type="ECO:0000256" key="17">
    <source>
        <dbReference type="PIRSR" id="PIRSR600823-4"/>
    </source>
</evidence>
<keyword evidence="8" id="KW-0732">Signal</keyword>
<dbReference type="GO" id="GO:0009505">
    <property type="term" value="C:plant-type cell wall"/>
    <property type="evidence" value="ECO:0000318"/>
    <property type="project" value="GO_Central"/>
</dbReference>
<dbReference type="PROSITE" id="PS50873">
    <property type="entry name" value="PEROXIDASE_4"/>
    <property type="match status" value="1"/>
</dbReference>
<keyword evidence="7 16" id="KW-0479">Metal-binding</keyword>
<feature type="disulfide bond" evidence="18">
    <location>
        <begin position="120"/>
        <end position="325"/>
    </location>
</feature>
<dbReference type="GO" id="GO:0020037">
    <property type="term" value="F:heme binding"/>
    <property type="evidence" value="ECO:0007669"/>
    <property type="project" value="UniProtKB-UniRule"/>
</dbReference>
<comment type="function">
    <text evidence="2">Removal of H(2)O(2), oxidation of toxic reductants, biosynthesis and degradation of lignin, suberization, auxin catabolism, response to environmental stresses such as wounding, pathogen attack and oxidative stress. These functions might be dependent on each isozyme/isoform in each plant tissue.</text>
</comment>
<dbReference type="FunFam" id="1.10.520.10:FF:000008">
    <property type="entry name" value="Peroxidase"/>
    <property type="match status" value="1"/>
</dbReference>
<dbReference type="InterPro" id="IPR010255">
    <property type="entry name" value="Haem_peroxidase_sf"/>
</dbReference>
<evidence type="ECO:0000256" key="7">
    <source>
        <dbReference type="ARBA" id="ARBA00022723"/>
    </source>
</evidence>
<keyword evidence="9 16" id="KW-0106">Calcium</keyword>
<dbReference type="InterPro" id="IPR002016">
    <property type="entry name" value="Haem_peroxidase"/>
</dbReference>
<keyword evidence="5 19" id="KW-0575">Peroxidase</keyword>
<dbReference type="SUPFAM" id="SSF48113">
    <property type="entry name" value="Heme-dependent peroxidases"/>
    <property type="match status" value="1"/>
</dbReference>
<evidence type="ECO:0000256" key="18">
    <source>
        <dbReference type="PIRSR" id="PIRSR600823-5"/>
    </source>
</evidence>
<evidence type="ECO:0000256" key="3">
    <source>
        <dbReference type="ARBA" id="ARBA00012313"/>
    </source>
</evidence>
<dbReference type="GO" id="GO:0006979">
    <property type="term" value="P:response to oxidative stress"/>
    <property type="evidence" value="ECO:0007669"/>
    <property type="project" value="UniProtKB-UniRule"/>
</dbReference>
<dbReference type="GO" id="GO:0006950">
    <property type="term" value="P:response to stress"/>
    <property type="evidence" value="ECO:0000318"/>
    <property type="project" value="GO_Central"/>
</dbReference>
<dbReference type="Gene3D" id="1.10.420.10">
    <property type="entry name" value="Peroxidase, domain 2"/>
    <property type="match status" value="1"/>
</dbReference>
<reference evidence="22" key="1">
    <citation type="journal article" date="2016" name="Nat. Biotechnol.">
        <title>Sequencing wild and cultivated cassava and related species reveals extensive interspecific hybridization and genetic diversity.</title>
        <authorList>
            <person name="Bredeson J.V."/>
            <person name="Lyons J.B."/>
            <person name="Prochnik S.E."/>
            <person name="Wu G.A."/>
            <person name="Ha C.M."/>
            <person name="Edsinger-Gonzales E."/>
            <person name="Grimwood J."/>
            <person name="Schmutz J."/>
            <person name="Rabbi I.Y."/>
            <person name="Egesi C."/>
            <person name="Nauluvula P."/>
            <person name="Lebot V."/>
            <person name="Ndunguru J."/>
            <person name="Mkamilo G."/>
            <person name="Bart R.S."/>
            <person name="Setter T.L."/>
            <person name="Gleadow R.M."/>
            <person name="Kulakow P."/>
            <person name="Ferguson M.E."/>
            <person name="Rounsley S."/>
            <person name="Rokhsar D.S."/>
        </authorList>
    </citation>
    <scope>NUCLEOTIDE SEQUENCE [LARGE SCALE GENOMIC DNA]</scope>
    <source>
        <strain evidence="22">cv. AM560-2</strain>
    </source>
</reference>
<keyword evidence="6 19" id="KW-0349">Heme</keyword>
<keyword evidence="12 18" id="KW-1015">Disulfide bond</keyword>
<feature type="binding site" evidence="16">
    <location>
        <position position="74"/>
    </location>
    <ligand>
        <name>Ca(2+)</name>
        <dbReference type="ChEBI" id="CHEBI:29108"/>
        <label>1</label>
    </ligand>
</feature>
<protein>
    <recommendedName>
        <fullName evidence="3 19">Peroxidase</fullName>
        <ecNumber evidence="3 19">1.11.1.7</ecNumber>
    </recommendedName>
</protein>
<keyword evidence="11 16" id="KW-0408">Iron</keyword>
<comment type="cofactor">
    <cofactor evidence="16 19">
        <name>heme b</name>
        <dbReference type="ChEBI" id="CHEBI:60344"/>
    </cofactor>
    <text evidence="16 19">Binds 1 heme b (iron(II)-protoporphyrin IX) group per subunit.</text>
</comment>
<accession>A0A2C9WGB3</accession>
<dbReference type="GO" id="GO:0140825">
    <property type="term" value="F:lactoperoxidase activity"/>
    <property type="evidence" value="ECO:0007669"/>
    <property type="project" value="UniProtKB-EC"/>
</dbReference>
<evidence type="ECO:0000256" key="14">
    <source>
        <dbReference type="PIRSR" id="PIRSR600823-1"/>
    </source>
</evidence>
<keyword evidence="13 19" id="KW-0376">Hydrogen peroxide</keyword>
<dbReference type="InterPro" id="IPR000823">
    <property type="entry name" value="Peroxidase_pln"/>
</dbReference>
<keyword evidence="4 19" id="KW-0964">Secreted</keyword>
<dbReference type="Gramene" id="Manes.02G174500.1.v8.1">
    <property type="protein sequence ID" value="Manes.02G174500.1.v8.1.CDS"/>
    <property type="gene ID" value="Manes.02G174500.v8.1"/>
</dbReference>
<dbReference type="AlphaFoldDB" id="A0A2C9WGB3"/>
<organism evidence="21 22">
    <name type="scientific">Manihot esculenta</name>
    <name type="common">Cassava</name>
    <name type="synonym">Jatropha manihot</name>
    <dbReference type="NCBI Taxonomy" id="3983"/>
    <lineage>
        <taxon>Eukaryota</taxon>
        <taxon>Viridiplantae</taxon>
        <taxon>Streptophyta</taxon>
        <taxon>Embryophyta</taxon>
        <taxon>Tracheophyta</taxon>
        <taxon>Spermatophyta</taxon>
        <taxon>Magnoliopsida</taxon>
        <taxon>eudicotyledons</taxon>
        <taxon>Gunneridae</taxon>
        <taxon>Pentapetalae</taxon>
        <taxon>rosids</taxon>
        <taxon>fabids</taxon>
        <taxon>Malpighiales</taxon>
        <taxon>Euphorbiaceae</taxon>
        <taxon>Crotonoideae</taxon>
        <taxon>Manihoteae</taxon>
        <taxon>Manihot</taxon>
    </lineage>
</organism>
<dbReference type="STRING" id="3983.A0A2C9WGB3"/>
<evidence type="ECO:0000256" key="10">
    <source>
        <dbReference type="ARBA" id="ARBA00023002"/>
    </source>
</evidence>
<dbReference type="OMA" id="MIDSYLV"/>
<comment type="subcellular location">
    <subcellularLocation>
        <location evidence="19">Secreted</location>
    </subcellularLocation>
</comment>
<dbReference type="CDD" id="cd00693">
    <property type="entry name" value="secretory_peroxidase"/>
    <property type="match status" value="1"/>
</dbReference>
<dbReference type="GO" id="GO:0004601">
    <property type="term" value="F:peroxidase activity"/>
    <property type="evidence" value="ECO:0000318"/>
    <property type="project" value="GO_Central"/>
</dbReference>
<evidence type="ECO:0000256" key="8">
    <source>
        <dbReference type="ARBA" id="ARBA00022729"/>
    </source>
</evidence>
<feature type="active site" description="Proton acceptor" evidence="14">
    <location>
        <position position="68"/>
    </location>
</feature>
<dbReference type="PRINTS" id="PR00461">
    <property type="entry name" value="PLPEROXIDASE"/>
</dbReference>
<dbReference type="FunFam" id="1.10.420.10:FF:000010">
    <property type="entry name" value="Peroxidase"/>
    <property type="match status" value="1"/>
</dbReference>
<evidence type="ECO:0000256" key="12">
    <source>
        <dbReference type="ARBA" id="ARBA00023157"/>
    </source>
</evidence>
<comment type="catalytic activity">
    <reaction evidence="1 19">
        <text>2 a phenolic donor + H2O2 = 2 a phenolic radical donor + 2 H2O</text>
        <dbReference type="Rhea" id="RHEA:56136"/>
        <dbReference type="ChEBI" id="CHEBI:15377"/>
        <dbReference type="ChEBI" id="CHEBI:16240"/>
        <dbReference type="ChEBI" id="CHEBI:139520"/>
        <dbReference type="ChEBI" id="CHEBI:139521"/>
        <dbReference type="EC" id="1.11.1.7"/>
    </reaction>
</comment>
<dbReference type="GO" id="GO:0042744">
    <property type="term" value="P:hydrogen peroxide catabolic process"/>
    <property type="evidence" value="ECO:0007669"/>
    <property type="project" value="UniProtKB-KW"/>
</dbReference>
<evidence type="ECO:0000256" key="13">
    <source>
        <dbReference type="ARBA" id="ARBA00023324"/>
    </source>
</evidence>
<evidence type="ECO:0000256" key="15">
    <source>
        <dbReference type="PIRSR" id="PIRSR600823-2"/>
    </source>
</evidence>
<name>A0A2C9WGB3_MANES</name>
<dbReference type="OrthoDB" id="2113341at2759"/>
<feature type="binding site" evidence="16">
    <location>
        <position position="252"/>
    </location>
    <ligand>
        <name>Ca(2+)</name>
        <dbReference type="ChEBI" id="CHEBI:29108"/>
        <label>2</label>
    </ligand>
</feature>
<dbReference type="PANTHER" id="PTHR31235">
    <property type="entry name" value="PEROXIDASE 25-RELATED"/>
    <property type="match status" value="1"/>
</dbReference>
<evidence type="ECO:0000256" key="1">
    <source>
        <dbReference type="ARBA" id="ARBA00000189"/>
    </source>
</evidence>
<evidence type="ECO:0000256" key="5">
    <source>
        <dbReference type="ARBA" id="ARBA00022559"/>
    </source>
</evidence>
<dbReference type="GO" id="GO:0005576">
    <property type="term" value="C:extracellular region"/>
    <property type="evidence" value="ECO:0007669"/>
    <property type="project" value="UniProtKB-SubCell"/>
</dbReference>
<evidence type="ECO:0000259" key="20">
    <source>
        <dbReference type="PROSITE" id="PS50873"/>
    </source>
</evidence>
<dbReference type="PRINTS" id="PR00458">
    <property type="entry name" value="PEROXIDASE"/>
</dbReference>
<dbReference type="PROSITE" id="PS00436">
    <property type="entry name" value="PEROXIDASE_2"/>
    <property type="match status" value="1"/>
</dbReference>
<feature type="binding site" evidence="16">
    <location>
        <position position="88"/>
    </location>
    <ligand>
        <name>Ca(2+)</name>
        <dbReference type="ChEBI" id="CHEBI:29108"/>
        <label>1</label>
    </ligand>
</feature>
<sequence>MINCNLKPLFLAIIVILTYVVVTSKGQLRVGFYSQTCPSAESIVRNAVQEAVFGDRQMAPRLLRLLFHDCFVQGCDGSILLENTETSERRAEGNLGLAGFEVIQSAKTQLEATCPGVVSCADIVALAARDAVAMTAGPFFGIPTGRRDGRISNIQFAANLPDVDDSIELLRSKFKEKGLSDRELVLLSGGGHSIGTTACFFMPKRLYNFTGHGDSDPAIDSQFLPDLKAQCPFNGDVDVRLPLDSSSEFIFDGHIFHNIRNGFAVLASDARLYDDMHTRQIVNFYSGFPSVIRRLSFKADFAAAMVKMGSIGVKTGSDGEIRRVCNSVN</sequence>
<feature type="domain" description="Plant heme peroxidase family profile" evidence="20">
    <location>
        <begin position="27"/>
        <end position="329"/>
    </location>
</feature>
<feature type="binding site" evidence="16">
    <location>
        <position position="78"/>
    </location>
    <ligand>
        <name>Ca(2+)</name>
        <dbReference type="ChEBI" id="CHEBI:29108"/>
        <label>1</label>
    </ligand>
</feature>
<evidence type="ECO:0000256" key="4">
    <source>
        <dbReference type="ARBA" id="ARBA00022525"/>
    </source>
</evidence>
<dbReference type="InterPro" id="IPR033905">
    <property type="entry name" value="Secretory_peroxidase"/>
</dbReference>
<feature type="binding site" evidence="15">
    <location>
        <position position="161"/>
    </location>
    <ligand>
        <name>substrate</name>
    </ligand>
</feature>